<keyword evidence="5" id="KW-0547">Nucleotide-binding</keyword>
<dbReference type="InterPro" id="IPR007096">
    <property type="entry name" value="RNA-dir_Rpol_cat_phage"/>
</dbReference>
<dbReference type="SUPFAM" id="SSF56672">
    <property type="entry name" value="DNA/RNA polymerases"/>
    <property type="match status" value="1"/>
</dbReference>
<feature type="binding site" evidence="9">
    <location>
        <position position="380"/>
    </location>
    <ligand>
        <name>Mg(2+)</name>
        <dbReference type="ChEBI" id="CHEBI:18420"/>
        <label>2</label>
    </ligand>
</feature>
<dbReference type="Pfam" id="PF03431">
    <property type="entry name" value="RNA_replicase_B"/>
    <property type="match status" value="1"/>
</dbReference>
<keyword evidence="9" id="KW-0460">Magnesium</keyword>
<dbReference type="GeneID" id="80398269"/>
<gene>
    <name evidence="11" type="primary">SRR5466727_2_3</name>
</gene>
<dbReference type="GO" id="GO:0000166">
    <property type="term" value="F:nucleotide binding"/>
    <property type="evidence" value="ECO:0007669"/>
    <property type="project" value="UniProtKB-KW"/>
</dbReference>
<evidence type="ECO:0000256" key="3">
    <source>
        <dbReference type="ARBA" id="ARBA00022679"/>
    </source>
</evidence>
<dbReference type="PROSITE" id="PS50522">
    <property type="entry name" value="RDRP_PHAGE"/>
    <property type="match status" value="1"/>
</dbReference>
<evidence type="ECO:0000256" key="1">
    <source>
        <dbReference type="ARBA" id="ARBA00012494"/>
    </source>
</evidence>
<keyword evidence="3" id="KW-0808">Transferase</keyword>
<evidence type="ECO:0000256" key="2">
    <source>
        <dbReference type="ARBA" id="ARBA00022484"/>
    </source>
</evidence>
<sequence length="635" mass="70929">MSHSLGEALPALQVASYDAKLTTDLTNELLSIHARKLLDRLSEEGFQAGGLYIADCITSGDLLGLCNYDPDVLDLGATDQSILRQVLAYFSKRDDIDLGVDREAAARDKFLAAERACAVTNGRFRDLAFGNGTVFHPFVHAVLHGAIRKIARLLGECPSLDTLRPRLGPGATTRTPKKNACATIKMASRPACSANFSDPVEGLSTLNVGPDDVNVIDLSIDDARLAFVPKNFKTKRAICTEPSLNGMFQLGLGDYMSQRLLKVGIDLKDQSANQRAALYGSISGASATLDLSSASDTVSIELVRHLLPPDWFDLLMRLRSRSMRDKTPDGYRYYSLEKISSMGNGFTFPLETTIFWAIAREVVELVDPNSRIRVLVYGDDIIVPTTCALALAYTLSELGFSTNAKKSFWTGNFRESCGADYVFGSSVRPVFVTDRLAGGDFFRLHNFYLGRGDFESAAFWEKQIDPSIRHYGPEGFGDGHLHRLDGGVLVAYPKRGYGGFQFKTWTFSPKKLEKKVADWLGKKRSSFVPKWNAKRRDFSDREKITWVEFHPKHDFIVRRLATYVQYERETRSLALTESDRLRSIRSVNGESREPGHIYADRRMPDPVEPGDYDKFFVVPGEGKVRLTEVYIFSHQ</sequence>
<feature type="binding site" evidence="9">
    <location>
        <position position="379"/>
    </location>
    <ligand>
        <name>Mg(2+)</name>
        <dbReference type="ChEBI" id="CHEBI:18420"/>
        <label>2</label>
    </ligand>
</feature>
<evidence type="ECO:0000256" key="7">
    <source>
        <dbReference type="ARBA" id="ARBA00030248"/>
    </source>
</evidence>
<keyword evidence="4" id="KW-0548">Nucleotidyltransferase</keyword>
<dbReference type="GO" id="GO:0039694">
    <property type="term" value="P:viral RNA genome replication"/>
    <property type="evidence" value="ECO:0007669"/>
    <property type="project" value="InterPro"/>
</dbReference>
<evidence type="ECO:0000256" key="5">
    <source>
        <dbReference type="ARBA" id="ARBA00022741"/>
    </source>
</evidence>
<name>A0A8S5L080_9VIRU</name>
<dbReference type="InterPro" id="IPR005093">
    <property type="entry name" value="RNArep_beta"/>
</dbReference>
<comment type="cofactor">
    <cofactor evidence="9">
        <name>Mg(2+)</name>
        <dbReference type="ChEBI" id="CHEBI:18420"/>
    </cofactor>
    <text evidence="9">Binds 2 Mg(2+) per subunit.</text>
</comment>
<dbReference type="GO" id="GO:0046872">
    <property type="term" value="F:metal ion binding"/>
    <property type="evidence" value="ECO:0007669"/>
    <property type="project" value="UniProtKB-KW"/>
</dbReference>
<dbReference type="RefSeq" id="YP_010769297.1">
    <property type="nucleotide sequence ID" value="NC_073931.1"/>
</dbReference>
<dbReference type="InterPro" id="IPR043502">
    <property type="entry name" value="DNA/RNA_pol_sf"/>
</dbReference>
<evidence type="ECO:0000259" key="10">
    <source>
        <dbReference type="PROSITE" id="PS50522"/>
    </source>
</evidence>
<dbReference type="KEGG" id="vg:80398269"/>
<dbReference type="GO" id="GO:0003968">
    <property type="term" value="F:RNA-directed RNA polymerase activity"/>
    <property type="evidence" value="ECO:0007669"/>
    <property type="project" value="UniProtKB-KW"/>
</dbReference>
<accession>A0A8S5L080</accession>
<feature type="binding site" evidence="9">
    <location>
        <position position="290"/>
    </location>
    <ligand>
        <name>Mg(2+)</name>
        <dbReference type="ChEBI" id="CHEBI:18420"/>
        <label>2</label>
    </ligand>
</feature>
<feature type="domain" description="RdRp catalytic" evidence="10">
    <location>
        <begin position="275"/>
        <end position="411"/>
    </location>
</feature>
<keyword evidence="9" id="KW-0479">Metal-binding</keyword>
<evidence type="ECO:0000313" key="12">
    <source>
        <dbReference type="Proteomes" id="UP000677697"/>
    </source>
</evidence>
<evidence type="ECO:0000256" key="9">
    <source>
        <dbReference type="PIRSR" id="PIRSR605093-1"/>
    </source>
</evidence>
<protein>
    <recommendedName>
        <fullName evidence="1">RNA-directed RNA polymerase</fullName>
        <ecNumber evidence="1">2.7.7.48</ecNumber>
    </recommendedName>
    <alternativeName>
        <fullName evidence="7">RNA replicase beta chain</fullName>
    </alternativeName>
</protein>
<evidence type="ECO:0000256" key="8">
    <source>
        <dbReference type="ARBA" id="ARBA00048744"/>
    </source>
</evidence>
<reference evidence="11" key="1">
    <citation type="submission" date="2020-09" db="EMBL/GenBank/DDBJ databases">
        <title>Leviviricetes taxonomy.</title>
        <authorList>
            <person name="Stockdale S.R."/>
            <person name="Callanan J."/>
            <person name="Adriaenssens E.M."/>
            <person name="Kuhn J.H."/>
            <person name="Rumnieks J."/>
            <person name="Shkoporov A."/>
            <person name="Draper L.A."/>
            <person name="Ross P."/>
            <person name="Hill C."/>
        </authorList>
    </citation>
    <scope>NUCLEOTIDE SEQUENCE</scope>
</reference>
<evidence type="ECO:0000256" key="6">
    <source>
        <dbReference type="ARBA" id="ARBA00022953"/>
    </source>
</evidence>
<evidence type="ECO:0000256" key="4">
    <source>
        <dbReference type="ARBA" id="ARBA00022695"/>
    </source>
</evidence>
<dbReference type="EC" id="2.7.7.48" evidence="1"/>
<comment type="catalytic activity">
    <reaction evidence="8">
        <text>RNA(n) + a ribonucleoside 5'-triphosphate = RNA(n+1) + diphosphate</text>
        <dbReference type="Rhea" id="RHEA:21248"/>
        <dbReference type="Rhea" id="RHEA-COMP:14527"/>
        <dbReference type="Rhea" id="RHEA-COMP:17342"/>
        <dbReference type="ChEBI" id="CHEBI:33019"/>
        <dbReference type="ChEBI" id="CHEBI:61557"/>
        <dbReference type="ChEBI" id="CHEBI:140395"/>
        <dbReference type="EC" id="2.7.7.48"/>
    </reaction>
</comment>
<keyword evidence="12" id="KW-1185">Reference proteome</keyword>
<evidence type="ECO:0000313" key="11">
    <source>
        <dbReference type="EMBL" id="DAD50847.1"/>
    </source>
</evidence>
<keyword evidence="6" id="KW-0693">Viral RNA replication</keyword>
<keyword evidence="2 11" id="KW-0696">RNA-directed RNA polymerase</keyword>
<organism evidence="11 12">
    <name type="scientific">ssRNA phage SRR5466727_2</name>
    <dbReference type="NCBI Taxonomy" id="2786431"/>
    <lineage>
        <taxon>Viruses</taxon>
        <taxon>Riboviria</taxon>
        <taxon>Orthornavirae</taxon>
        <taxon>Lenarviricota</taxon>
        <taxon>Leviviricetes</taxon>
        <taxon>Norzivirales</taxon>
        <taxon>Fiersviridae</taxon>
        <taxon>Decadevirus</taxon>
        <taxon>Decadevirus asiocola</taxon>
    </lineage>
</organism>
<dbReference type="EMBL" id="BK013643">
    <property type="protein sequence ID" value="DAD50847.1"/>
    <property type="molecule type" value="Genomic_RNA"/>
</dbReference>
<proteinExistence type="predicted"/>
<dbReference type="Proteomes" id="UP000677697">
    <property type="component" value="Segment"/>
</dbReference>